<protein>
    <recommendedName>
        <fullName evidence="3">Hsp70 protein</fullName>
    </recommendedName>
</protein>
<reference evidence="1 2" key="1">
    <citation type="submission" date="2016-03" db="EMBL/GenBank/DDBJ databases">
        <authorList>
            <person name="Ploux O."/>
        </authorList>
    </citation>
    <scope>NUCLEOTIDE SEQUENCE [LARGE SCALE GENOMIC DNA]</scope>
    <source>
        <strain evidence="1 2">UAMH 11012</strain>
    </source>
</reference>
<gene>
    <name evidence="1" type="ORF">PAC_01319</name>
</gene>
<evidence type="ECO:0000313" key="1">
    <source>
        <dbReference type="EMBL" id="CZR51443.1"/>
    </source>
</evidence>
<accession>A0A1L7WF92</accession>
<dbReference type="PANTHER" id="PTHR42749:SF1">
    <property type="entry name" value="CELL SHAPE-DETERMINING PROTEIN MREB"/>
    <property type="match status" value="1"/>
</dbReference>
<dbReference type="EMBL" id="FJOG01000002">
    <property type="protein sequence ID" value="CZR51443.1"/>
    <property type="molecule type" value="Genomic_DNA"/>
</dbReference>
<dbReference type="AlphaFoldDB" id="A0A1L7WF92"/>
<proteinExistence type="predicted"/>
<sequence>MDLTEGEASSVFTAKLLDHKFQEGESFIVCDAGGGTTDVCVLQVKRVQDEMVELELLDDPKAIAVGSVDIDDMFESRALEQLRTFIGIPQDEAMLLAHQITREDFQTFKTGFGEVPDLSRIVYLAVPNSTERIQLTRDHLKDMFDSQIRQIFTFIDQEISFLRTVRPDVTLSYIFLAGGLGSSKYVQDELVGHYTRLKVLFAPVPEDLPLAVCKGLVIDRLQFFSNNLPVIPIRFSNASYGILCKEIYQKKHAGQQSVKNDLDGKKYAENQIDWFVLRDEKPLWRHSITKLYSLIVDTAKVTDSWSFSVVRSTLEHSRLPTFLDGKGGAKVMCHVISDSGTSLHDCGTIQKRRLIGKRFVYSRVVCELSAMIGVAKMEFTGRVVGYDNMPQVFKVQWPADPQVEDSVCCDLIRSIP</sequence>
<dbReference type="SUPFAM" id="SSF53067">
    <property type="entry name" value="Actin-like ATPase domain"/>
    <property type="match status" value="1"/>
</dbReference>
<evidence type="ECO:0008006" key="3">
    <source>
        <dbReference type="Google" id="ProtNLM"/>
    </source>
</evidence>
<organism evidence="1 2">
    <name type="scientific">Phialocephala subalpina</name>
    <dbReference type="NCBI Taxonomy" id="576137"/>
    <lineage>
        <taxon>Eukaryota</taxon>
        <taxon>Fungi</taxon>
        <taxon>Dikarya</taxon>
        <taxon>Ascomycota</taxon>
        <taxon>Pezizomycotina</taxon>
        <taxon>Leotiomycetes</taxon>
        <taxon>Helotiales</taxon>
        <taxon>Mollisiaceae</taxon>
        <taxon>Phialocephala</taxon>
        <taxon>Phialocephala fortinii species complex</taxon>
    </lineage>
</organism>
<dbReference type="Proteomes" id="UP000184330">
    <property type="component" value="Unassembled WGS sequence"/>
</dbReference>
<dbReference type="PANTHER" id="PTHR42749">
    <property type="entry name" value="CELL SHAPE-DETERMINING PROTEIN MREB"/>
    <property type="match status" value="1"/>
</dbReference>
<dbReference type="CDD" id="cd10170">
    <property type="entry name" value="ASKHA_NBD_HSP70"/>
    <property type="match status" value="1"/>
</dbReference>
<dbReference type="OrthoDB" id="2394218at2759"/>
<evidence type="ECO:0000313" key="2">
    <source>
        <dbReference type="Proteomes" id="UP000184330"/>
    </source>
</evidence>
<dbReference type="InterPro" id="IPR043129">
    <property type="entry name" value="ATPase_NBD"/>
</dbReference>
<name>A0A1L7WF92_9HELO</name>
<dbReference type="STRING" id="576137.A0A1L7WF92"/>
<keyword evidence="2" id="KW-1185">Reference proteome</keyword>